<protein>
    <submittedName>
        <fullName evidence="4">Glutathione S-transferase zeta class</fullName>
    </submittedName>
</protein>
<gene>
    <name evidence="4" type="ORF">D0Y65_030753</name>
</gene>
<dbReference type="InterPro" id="IPR036249">
    <property type="entry name" value="Thioredoxin-like_sf"/>
</dbReference>
<dbReference type="PROSITE" id="PS50404">
    <property type="entry name" value="GST_NTER"/>
    <property type="match status" value="1"/>
</dbReference>
<dbReference type="SUPFAM" id="SSF68906">
    <property type="entry name" value="SAP domain"/>
    <property type="match status" value="1"/>
</dbReference>
<dbReference type="Gene3D" id="3.40.30.10">
    <property type="entry name" value="Glutaredoxin"/>
    <property type="match status" value="1"/>
</dbReference>
<proteinExistence type="predicted"/>
<dbReference type="GO" id="GO:0004364">
    <property type="term" value="F:glutathione transferase activity"/>
    <property type="evidence" value="ECO:0007669"/>
    <property type="project" value="TreeGrafter"/>
</dbReference>
<dbReference type="SMART" id="SM00513">
    <property type="entry name" value="SAP"/>
    <property type="match status" value="1"/>
</dbReference>
<feature type="compositionally biased region" description="Low complexity" evidence="1">
    <location>
        <begin position="1"/>
        <end position="15"/>
    </location>
</feature>
<dbReference type="Pfam" id="PF02037">
    <property type="entry name" value="SAP"/>
    <property type="match status" value="1"/>
</dbReference>
<dbReference type="GO" id="GO:0016034">
    <property type="term" value="F:maleylacetoacetate isomerase activity"/>
    <property type="evidence" value="ECO:0007669"/>
    <property type="project" value="TreeGrafter"/>
</dbReference>
<dbReference type="Pfam" id="PF13417">
    <property type="entry name" value="GST_N_3"/>
    <property type="match status" value="1"/>
</dbReference>
<dbReference type="InterPro" id="IPR036361">
    <property type="entry name" value="SAP_dom_sf"/>
</dbReference>
<evidence type="ECO:0000313" key="5">
    <source>
        <dbReference type="Proteomes" id="UP000289340"/>
    </source>
</evidence>
<dbReference type="InterPro" id="IPR003034">
    <property type="entry name" value="SAP_dom"/>
</dbReference>
<accession>A0A445I556</accession>
<dbReference type="Gene3D" id="1.10.720.30">
    <property type="entry name" value="SAP domain"/>
    <property type="match status" value="1"/>
</dbReference>
<keyword evidence="5" id="KW-1185">Reference proteome</keyword>
<dbReference type="SUPFAM" id="SSF52833">
    <property type="entry name" value="Thioredoxin-like"/>
    <property type="match status" value="1"/>
</dbReference>
<comment type="caution">
    <text evidence="4">The sequence shown here is derived from an EMBL/GenBank/DDBJ whole genome shotgun (WGS) entry which is preliminary data.</text>
</comment>
<dbReference type="AlphaFoldDB" id="A0A445I556"/>
<dbReference type="InterPro" id="IPR004045">
    <property type="entry name" value="Glutathione_S-Trfase_N"/>
</dbReference>
<dbReference type="GO" id="GO:0006559">
    <property type="term" value="P:L-phenylalanine catabolic process"/>
    <property type="evidence" value="ECO:0007669"/>
    <property type="project" value="TreeGrafter"/>
</dbReference>
<feature type="region of interest" description="Disordered" evidence="1">
    <location>
        <begin position="1"/>
        <end position="22"/>
    </location>
</feature>
<dbReference type="PROSITE" id="PS50800">
    <property type="entry name" value="SAP"/>
    <property type="match status" value="1"/>
</dbReference>
<reference evidence="4 5" key="1">
    <citation type="submission" date="2018-09" db="EMBL/GenBank/DDBJ databases">
        <title>A high-quality reference genome of wild soybean provides a powerful tool to mine soybean genomes.</title>
        <authorList>
            <person name="Xie M."/>
            <person name="Chung C.Y.L."/>
            <person name="Li M.-W."/>
            <person name="Wong F.-L."/>
            <person name="Chan T.-F."/>
            <person name="Lam H.-M."/>
        </authorList>
    </citation>
    <scope>NUCLEOTIDE SEQUENCE [LARGE SCALE GENOMIC DNA]</scope>
    <source>
        <strain evidence="5">cv. W05</strain>
        <tissue evidence="4">Hypocotyl of etiolated seedlings</tissue>
    </source>
</reference>
<organism evidence="4 5">
    <name type="scientific">Glycine soja</name>
    <name type="common">Wild soybean</name>
    <dbReference type="NCBI Taxonomy" id="3848"/>
    <lineage>
        <taxon>Eukaryota</taxon>
        <taxon>Viridiplantae</taxon>
        <taxon>Streptophyta</taxon>
        <taxon>Embryophyta</taxon>
        <taxon>Tracheophyta</taxon>
        <taxon>Spermatophyta</taxon>
        <taxon>Magnoliopsida</taxon>
        <taxon>eudicotyledons</taxon>
        <taxon>Gunneridae</taxon>
        <taxon>Pentapetalae</taxon>
        <taxon>rosids</taxon>
        <taxon>fabids</taxon>
        <taxon>Fabales</taxon>
        <taxon>Fabaceae</taxon>
        <taxon>Papilionoideae</taxon>
        <taxon>50 kb inversion clade</taxon>
        <taxon>NPAAA clade</taxon>
        <taxon>indigoferoid/millettioid clade</taxon>
        <taxon>Phaseoleae</taxon>
        <taxon>Glycine</taxon>
        <taxon>Glycine subgen. Soja</taxon>
    </lineage>
</organism>
<dbReference type="GO" id="GO:0006749">
    <property type="term" value="P:glutathione metabolic process"/>
    <property type="evidence" value="ECO:0007669"/>
    <property type="project" value="TreeGrafter"/>
</dbReference>
<dbReference type="PANTHER" id="PTHR42673:SF4">
    <property type="entry name" value="MALEYLACETOACETATE ISOMERASE"/>
    <property type="match status" value="1"/>
</dbReference>
<dbReference type="EMBL" id="QZWG01000011">
    <property type="protein sequence ID" value="RZB81132.1"/>
    <property type="molecule type" value="Genomic_DNA"/>
</dbReference>
<evidence type="ECO:0000259" key="3">
    <source>
        <dbReference type="PROSITE" id="PS50800"/>
    </source>
</evidence>
<feature type="domain" description="SAP" evidence="3">
    <location>
        <begin position="21"/>
        <end position="55"/>
    </location>
</feature>
<feature type="domain" description="GST N-terminal" evidence="2">
    <location>
        <begin position="73"/>
        <end position="173"/>
    </location>
</feature>
<keyword evidence="4" id="KW-0808">Transferase</keyword>
<evidence type="ECO:0000256" key="1">
    <source>
        <dbReference type="SAM" id="MobiDB-lite"/>
    </source>
</evidence>
<evidence type="ECO:0000313" key="4">
    <source>
        <dbReference type="EMBL" id="RZB81132.1"/>
    </source>
</evidence>
<dbReference type="Proteomes" id="UP000289340">
    <property type="component" value="Chromosome 11"/>
</dbReference>
<dbReference type="PANTHER" id="PTHR42673">
    <property type="entry name" value="MALEYLACETOACETATE ISOMERASE"/>
    <property type="match status" value="1"/>
</dbReference>
<sequence>MPLSSTQCLLSSSLGSREDASSKMKVEELQMELLNRGLSTTGTKPTLVRRLEAIFRKQTTSDGGACSPRWTRKRAKNLQNGNLSHSEEIEVAEETKDEEEEEKIVTIGKKGVVVLDQWLPDYMKTNYHVLQLGSLFLKLNPIGFVPVLVDGDSVIVDSLAIIMYLEDKYLDPPQLPHDIHQRAINFQKYIGGKVGADEKLPWTQSVIGKGFMARLQARCARKCNIRCGPGLHHGGFVVENLFLLLVQGLALGDGLFRGEDAVELLAEGMEVLVDKAHHMTIVGSGDVIVACDGCHLRRVICGGEREKERVGFELVIVGAQEEGVGRGLDAVHMLLTLLGLGLRVCVGSKVKMIV</sequence>
<evidence type="ECO:0000259" key="2">
    <source>
        <dbReference type="PROSITE" id="PS50404"/>
    </source>
</evidence>
<name>A0A445I556_GLYSO</name>